<feature type="transmembrane region" description="Helical" evidence="9">
    <location>
        <begin position="121"/>
        <end position="143"/>
    </location>
</feature>
<keyword evidence="9" id="KW-0406">Ion transport</keyword>
<evidence type="ECO:0000313" key="13">
    <source>
        <dbReference type="Proteomes" id="UP000077755"/>
    </source>
</evidence>
<feature type="transmembrane region" description="Helical" evidence="9">
    <location>
        <begin position="67"/>
        <end position="88"/>
    </location>
</feature>
<keyword evidence="13" id="KW-1185">Reference proteome</keyword>
<evidence type="ECO:0000256" key="1">
    <source>
        <dbReference type="ARBA" id="ARBA00004128"/>
    </source>
</evidence>
<dbReference type="EMBL" id="LNRQ01000002">
    <property type="protein sequence ID" value="KZN07298.1"/>
    <property type="molecule type" value="Genomic_DNA"/>
</dbReference>
<evidence type="ECO:0000256" key="4">
    <source>
        <dbReference type="ARBA" id="ARBA00022554"/>
    </source>
</evidence>
<evidence type="ECO:0000256" key="9">
    <source>
        <dbReference type="RuleBase" id="RU369115"/>
    </source>
</evidence>
<evidence type="ECO:0000256" key="3">
    <source>
        <dbReference type="ARBA" id="ARBA00022496"/>
    </source>
</evidence>
<gene>
    <name evidence="11" type="ORF">DCAR_008135</name>
    <name evidence="12" type="ORF">DCAR_0209193</name>
</gene>
<feature type="transmembrane region" description="Helical" evidence="9">
    <location>
        <begin position="150"/>
        <end position="169"/>
    </location>
</feature>
<keyword evidence="7 9" id="KW-0472">Membrane</keyword>
<dbReference type="GO" id="GO:0005384">
    <property type="term" value="F:manganese ion transmembrane transporter activity"/>
    <property type="evidence" value="ECO:0007669"/>
    <property type="project" value="InterPro"/>
</dbReference>
<dbReference type="KEGG" id="dcr:108207813"/>
<protein>
    <recommendedName>
        <fullName evidence="9">Vacuolar iron transporter</fullName>
    </recommendedName>
</protein>
<dbReference type="Gramene" id="KZN07298">
    <property type="protein sequence ID" value="KZN07298"/>
    <property type="gene ID" value="DCAR_008135"/>
</dbReference>
<keyword evidence="5 9" id="KW-0812">Transmembrane</keyword>
<dbReference type="GO" id="GO:0030026">
    <property type="term" value="P:intracellular manganese ion homeostasis"/>
    <property type="evidence" value="ECO:0007669"/>
    <property type="project" value="InterPro"/>
</dbReference>
<evidence type="ECO:0000256" key="2">
    <source>
        <dbReference type="ARBA" id="ARBA00007049"/>
    </source>
</evidence>
<proteinExistence type="inferred from homology"/>
<dbReference type="OrthoDB" id="1720293at2759"/>
<reference evidence="11" key="1">
    <citation type="journal article" date="2016" name="Nat. Genet.">
        <title>A high-quality carrot genome assembly provides new insights into carotenoid accumulation and asterid genome evolution.</title>
        <authorList>
            <person name="Iorizzo M."/>
            <person name="Ellison S."/>
            <person name="Senalik D."/>
            <person name="Zeng P."/>
            <person name="Satapoomin P."/>
            <person name="Huang J."/>
            <person name="Bowman M."/>
            <person name="Iovene M."/>
            <person name="Sanseverino W."/>
            <person name="Cavagnaro P."/>
            <person name="Yildiz M."/>
            <person name="Macko-Podgorni A."/>
            <person name="Moranska E."/>
            <person name="Grzebelus E."/>
            <person name="Grzebelus D."/>
            <person name="Ashrafi H."/>
            <person name="Zheng Z."/>
            <person name="Cheng S."/>
            <person name="Spooner D."/>
            <person name="Van Deynze A."/>
            <person name="Simon P."/>
        </authorList>
    </citation>
    <scope>NUCLEOTIDE SEQUENCE [LARGE SCALE GENOMIC DNA]</scope>
    <source>
        <tissue evidence="11">Leaf</tissue>
    </source>
</reference>
<comment type="caution">
    <text evidence="9">Lacks conserved residue(s) required for the propagation of feature annotation.</text>
</comment>
<keyword evidence="6 9" id="KW-1133">Transmembrane helix</keyword>
<dbReference type="Proteomes" id="UP000077755">
    <property type="component" value="Chromosome 2"/>
</dbReference>
<evidence type="ECO:0000256" key="6">
    <source>
        <dbReference type="ARBA" id="ARBA00022989"/>
    </source>
</evidence>
<dbReference type="GO" id="GO:0140315">
    <property type="term" value="F:iron ion sequestering activity"/>
    <property type="evidence" value="ECO:0007669"/>
    <property type="project" value="UniProtKB-UniRule"/>
</dbReference>
<dbReference type="AlphaFoldDB" id="A0A166F3L2"/>
<keyword evidence="4 9" id="KW-0926">Vacuole</keyword>
<keyword evidence="9" id="KW-0813">Transport</keyword>
<dbReference type="PANTHER" id="PTHR31851">
    <property type="entry name" value="FE(2+)/MN(2+) TRANSPORTER PCL1"/>
    <property type="match status" value="1"/>
</dbReference>
<comment type="subcellular location">
    <subcellularLocation>
        <location evidence="1 9">Vacuole membrane</location>
        <topology evidence="1 9">Multi-pass membrane protein</topology>
    </subcellularLocation>
</comment>
<comment type="function">
    <text evidence="9">Vacuolar Fe(2+) uptake transporter.</text>
</comment>
<sequence>MSNSFRVHSTSDKDVEANSDHQSEKRFDYLQRAQWLRGAVLGCNEGIMTSSILVMGMTVHIDTTKDLIITGLVGLIAGALAIATAEFISVYTQVDVVEAQNDRDRRSGRVGRAPVPSPTEISLAASLAYVIGGVVPILTALFVRPQVMRFVAVAISASFSMLGAGYFAASLGKAPVLRSCARVLMGGWIEIAILIGKRKVLESFGL</sequence>
<evidence type="ECO:0000256" key="8">
    <source>
        <dbReference type="ARBA" id="ARBA00044464"/>
    </source>
</evidence>
<dbReference type="InterPro" id="IPR008217">
    <property type="entry name" value="Ccc1_fam"/>
</dbReference>
<organism evidence="11">
    <name type="scientific">Daucus carota subsp. sativus</name>
    <name type="common">Carrot</name>
    <dbReference type="NCBI Taxonomy" id="79200"/>
    <lineage>
        <taxon>Eukaryota</taxon>
        <taxon>Viridiplantae</taxon>
        <taxon>Streptophyta</taxon>
        <taxon>Embryophyta</taxon>
        <taxon>Tracheophyta</taxon>
        <taxon>Spermatophyta</taxon>
        <taxon>Magnoliopsida</taxon>
        <taxon>eudicotyledons</taxon>
        <taxon>Gunneridae</taxon>
        <taxon>Pentapetalae</taxon>
        <taxon>asterids</taxon>
        <taxon>campanulids</taxon>
        <taxon>Apiales</taxon>
        <taxon>Apiaceae</taxon>
        <taxon>Apioideae</taxon>
        <taxon>Scandiceae</taxon>
        <taxon>Daucinae</taxon>
        <taxon>Daucus</taxon>
        <taxon>Daucus sect. Daucus</taxon>
    </lineage>
</organism>
<name>A0A166F3L2_DAUCS</name>
<dbReference type="GO" id="GO:0005774">
    <property type="term" value="C:vacuolar membrane"/>
    <property type="evidence" value="ECO:0007669"/>
    <property type="project" value="UniProtKB-SubCell"/>
</dbReference>
<evidence type="ECO:0000256" key="5">
    <source>
        <dbReference type="ARBA" id="ARBA00022692"/>
    </source>
</evidence>
<accession>A0A166F3L2</accession>
<comment type="catalytic activity">
    <reaction evidence="8">
        <text>Fe(2+)(in) = Fe(2+)(out)</text>
        <dbReference type="Rhea" id="RHEA:28486"/>
        <dbReference type="ChEBI" id="CHEBI:29033"/>
    </reaction>
    <physiologicalReaction direction="left-to-right" evidence="8">
        <dbReference type="Rhea" id="RHEA:28487"/>
    </physiologicalReaction>
</comment>
<dbReference type="STRING" id="79200.A0A166F3L2"/>
<comment type="similarity">
    <text evidence="2 9">Belongs to the CCC1 family.</text>
</comment>
<dbReference type="EMBL" id="CP093344">
    <property type="protein sequence ID" value="WOG89952.1"/>
    <property type="molecule type" value="Genomic_DNA"/>
</dbReference>
<dbReference type="Pfam" id="PF01988">
    <property type="entry name" value="VIT1"/>
    <property type="match status" value="2"/>
</dbReference>
<evidence type="ECO:0000256" key="10">
    <source>
        <dbReference type="SAM" id="MobiDB-lite"/>
    </source>
</evidence>
<feature type="compositionally biased region" description="Basic and acidic residues" evidence="10">
    <location>
        <begin position="9"/>
        <end position="21"/>
    </location>
</feature>
<dbReference type="GO" id="GO:0005381">
    <property type="term" value="F:iron ion transmembrane transporter activity"/>
    <property type="evidence" value="ECO:0007669"/>
    <property type="project" value="UniProtKB-UniRule"/>
</dbReference>
<evidence type="ECO:0000256" key="7">
    <source>
        <dbReference type="ARBA" id="ARBA00023136"/>
    </source>
</evidence>
<feature type="region of interest" description="Disordered" evidence="10">
    <location>
        <begin position="1"/>
        <end position="21"/>
    </location>
</feature>
<keyword evidence="3" id="KW-0410">Iron transport</keyword>
<reference evidence="12" key="2">
    <citation type="submission" date="2022-03" db="EMBL/GenBank/DDBJ databases">
        <title>Draft title - Genomic analysis of global carrot germplasm unveils the trajectory of domestication and the origin of high carotenoid orange carrot.</title>
        <authorList>
            <person name="Iorizzo M."/>
            <person name="Ellison S."/>
            <person name="Senalik D."/>
            <person name="Macko-Podgorni A."/>
            <person name="Grzebelus D."/>
            <person name="Bostan H."/>
            <person name="Rolling W."/>
            <person name="Curaba J."/>
            <person name="Simon P."/>
        </authorList>
    </citation>
    <scope>NUCLEOTIDE SEQUENCE</scope>
    <source>
        <tissue evidence="12">Leaf</tissue>
    </source>
</reference>
<evidence type="ECO:0000313" key="11">
    <source>
        <dbReference type="EMBL" id="KZN07298.1"/>
    </source>
</evidence>
<keyword evidence="3" id="KW-0408">Iron</keyword>
<evidence type="ECO:0000313" key="12">
    <source>
        <dbReference type="EMBL" id="WOG89952.1"/>
    </source>
</evidence>